<evidence type="ECO:0000313" key="2">
    <source>
        <dbReference type="Proteomes" id="UP001280121"/>
    </source>
</evidence>
<sequence>MAGESEEPRWERRIDLRAKRKRLLYGDDYRVLRSYWDCADELVSEFRVDDGSVAVAGTNSVKAWTVPSHDCFKVNIDAGSGKYGAGIVFINKHEIVNEGAAIVFKSGDSKSEGHF</sequence>
<name>A0AAE0CSU4_9ROSI</name>
<reference evidence="1" key="1">
    <citation type="journal article" date="2023" name="Plant J.">
        <title>Genome sequences and population genomics provide insights into the demographic history, inbreeding, and mutation load of two 'living fossil' tree species of Dipteronia.</title>
        <authorList>
            <person name="Feng Y."/>
            <person name="Comes H.P."/>
            <person name="Chen J."/>
            <person name="Zhu S."/>
            <person name="Lu R."/>
            <person name="Zhang X."/>
            <person name="Li P."/>
            <person name="Qiu J."/>
            <person name="Olsen K.M."/>
            <person name="Qiu Y."/>
        </authorList>
    </citation>
    <scope>NUCLEOTIDE SEQUENCE</scope>
    <source>
        <strain evidence="1">KIB01</strain>
    </source>
</reference>
<protein>
    <submittedName>
        <fullName evidence="1">Uncharacterized protein</fullName>
    </submittedName>
</protein>
<dbReference type="EMBL" id="JANJYI010000001">
    <property type="protein sequence ID" value="KAK2662109.1"/>
    <property type="molecule type" value="Genomic_DNA"/>
</dbReference>
<organism evidence="1 2">
    <name type="scientific">Dipteronia dyeriana</name>
    <dbReference type="NCBI Taxonomy" id="168575"/>
    <lineage>
        <taxon>Eukaryota</taxon>
        <taxon>Viridiplantae</taxon>
        <taxon>Streptophyta</taxon>
        <taxon>Embryophyta</taxon>
        <taxon>Tracheophyta</taxon>
        <taxon>Spermatophyta</taxon>
        <taxon>Magnoliopsida</taxon>
        <taxon>eudicotyledons</taxon>
        <taxon>Gunneridae</taxon>
        <taxon>Pentapetalae</taxon>
        <taxon>rosids</taxon>
        <taxon>malvids</taxon>
        <taxon>Sapindales</taxon>
        <taxon>Sapindaceae</taxon>
        <taxon>Hippocastanoideae</taxon>
        <taxon>Acereae</taxon>
        <taxon>Dipteronia</taxon>
    </lineage>
</organism>
<accession>A0AAE0CSU4</accession>
<dbReference type="Proteomes" id="UP001280121">
    <property type="component" value="Unassembled WGS sequence"/>
</dbReference>
<proteinExistence type="predicted"/>
<gene>
    <name evidence="1" type="ORF">Ddye_000683</name>
</gene>
<keyword evidence="2" id="KW-1185">Reference proteome</keyword>
<evidence type="ECO:0000313" key="1">
    <source>
        <dbReference type="EMBL" id="KAK2662109.1"/>
    </source>
</evidence>
<dbReference type="AlphaFoldDB" id="A0AAE0CSU4"/>
<comment type="caution">
    <text evidence="1">The sequence shown here is derived from an EMBL/GenBank/DDBJ whole genome shotgun (WGS) entry which is preliminary data.</text>
</comment>